<feature type="compositionally biased region" description="Low complexity" evidence="1">
    <location>
        <begin position="39"/>
        <end position="48"/>
    </location>
</feature>
<reference evidence="2 3" key="1">
    <citation type="submission" date="2019-06" db="EMBL/GenBank/DDBJ databases">
        <title>WGS assembly of Gossypium darwinii.</title>
        <authorList>
            <person name="Chen Z.J."/>
            <person name="Sreedasyam A."/>
            <person name="Ando A."/>
            <person name="Song Q."/>
            <person name="De L."/>
            <person name="Hulse-Kemp A."/>
            <person name="Ding M."/>
            <person name="Ye W."/>
            <person name="Kirkbride R."/>
            <person name="Jenkins J."/>
            <person name="Plott C."/>
            <person name="Lovell J."/>
            <person name="Lin Y.-M."/>
            <person name="Vaughn R."/>
            <person name="Liu B."/>
            <person name="Li W."/>
            <person name="Simpson S."/>
            <person name="Scheffler B."/>
            <person name="Saski C."/>
            <person name="Grover C."/>
            <person name="Hu G."/>
            <person name="Conover J."/>
            <person name="Carlson J."/>
            <person name="Shu S."/>
            <person name="Boston L."/>
            <person name="Williams M."/>
            <person name="Peterson D."/>
            <person name="Mcgee K."/>
            <person name="Jones D."/>
            <person name="Wendel J."/>
            <person name="Stelly D."/>
            <person name="Grimwood J."/>
            <person name="Schmutz J."/>
        </authorList>
    </citation>
    <scope>NUCLEOTIDE SEQUENCE [LARGE SCALE GENOMIC DNA]</scope>
    <source>
        <strain evidence="2">1808015.09</strain>
    </source>
</reference>
<gene>
    <name evidence="2" type="ORF">ES288_A11G086000v1</name>
</gene>
<feature type="compositionally biased region" description="Basic and acidic residues" evidence="1">
    <location>
        <begin position="1"/>
        <end position="29"/>
    </location>
</feature>
<dbReference type="Proteomes" id="UP000323506">
    <property type="component" value="Chromosome A11"/>
</dbReference>
<keyword evidence="3" id="KW-1185">Reference proteome</keyword>
<evidence type="ECO:0000313" key="2">
    <source>
        <dbReference type="EMBL" id="TYG93127.1"/>
    </source>
</evidence>
<dbReference type="AlphaFoldDB" id="A0A5D2EIQ0"/>
<dbReference type="EMBL" id="CM017698">
    <property type="protein sequence ID" value="TYG93127.1"/>
    <property type="molecule type" value="Genomic_DNA"/>
</dbReference>
<protein>
    <submittedName>
        <fullName evidence="2">Uncharacterized protein</fullName>
    </submittedName>
</protein>
<evidence type="ECO:0000313" key="3">
    <source>
        <dbReference type="Proteomes" id="UP000323506"/>
    </source>
</evidence>
<organism evidence="2 3">
    <name type="scientific">Gossypium darwinii</name>
    <name type="common">Darwin's cotton</name>
    <name type="synonym">Gossypium barbadense var. darwinii</name>
    <dbReference type="NCBI Taxonomy" id="34276"/>
    <lineage>
        <taxon>Eukaryota</taxon>
        <taxon>Viridiplantae</taxon>
        <taxon>Streptophyta</taxon>
        <taxon>Embryophyta</taxon>
        <taxon>Tracheophyta</taxon>
        <taxon>Spermatophyta</taxon>
        <taxon>Magnoliopsida</taxon>
        <taxon>eudicotyledons</taxon>
        <taxon>Gunneridae</taxon>
        <taxon>Pentapetalae</taxon>
        <taxon>rosids</taxon>
        <taxon>malvids</taxon>
        <taxon>Malvales</taxon>
        <taxon>Malvaceae</taxon>
        <taxon>Malvoideae</taxon>
        <taxon>Gossypium</taxon>
    </lineage>
</organism>
<evidence type="ECO:0000256" key="1">
    <source>
        <dbReference type="SAM" id="MobiDB-lite"/>
    </source>
</evidence>
<name>A0A5D2EIQ0_GOSDA</name>
<accession>A0A5D2EIQ0</accession>
<feature type="region of interest" description="Disordered" evidence="1">
    <location>
        <begin position="1"/>
        <end position="53"/>
    </location>
</feature>
<sequence>MKSFRSFKDKFRSQGQRSDPELKGERKAEGCSGPDRISKSSSAGSAASPHNTPELYEAKSHNLRSSLFQSLGKPLVISICYIRLAKAASGASTKVQSSLLMSLSRLLLKSFTLMICSYVLWFLC</sequence>
<proteinExistence type="predicted"/>